<accession>A0A4R5BBS2</accession>
<keyword evidence="2" id="KW-0560">Oxidoreductase</keyword>
<dbReference type="GO" id="GO:0016616">
    <property type="term" value="F:oxidoreductase activity, acting on the CH-OH group of donors, NAD or NADP as acceptor"/>
    <property type="evidence" value="ECO:0007669"/>
    <property type="project" value="TreeGrafter"/>
</dbReference>
<dbReference type="InterPro" id="IPR036291">
    <property type="entry name" value="NAD(P)-bd_dom_sf"/>
</dbReference>
<dbReference type="EMBL" id="SMKU01000121">
    <property type="protein sequence ID" value="TDD82683.1"/>
    <property type="molecule type" value="Genomic_DNA"/>
</dbReference>
<dbReference type="RefSeq" id="WP_131896303.1">
    <property type="nucleotide sequence ID" value="NZ_SMKU01000121.1"/>
</dbReference>
<dbReference type="CDD" id="cd05233">
    <property type="entry name" value="SDR_c"/>
    <property type="match status" value="1"/>
</dbReference>
<name>A0A4R5BBS2_9ACTN</name>
<dbReference type="PROSITE" id="PS00061">
    <property type="entry name" value="ADH_SHORT"/>
    <property type="match status" value="1"/>
</dbReference>
<evidence type="ECO:0000313" key="4">
    <source>
        <dbReference type="EMBL" id="TDD82683.1"/>
    </source>
</evidence>
<dbReference type="Gene3D" id="3.40.50.720">
    <property type="entry name" value="NAD(P)-binding Rossmann-like Domain"/>
    <property type="match status" value="1"/>
</dbReference>
<keyword evidence="5" id="KW-1185">Reference proteome</keyword>
<protein>
    <submittedName>
        <fullName evidence="4">SDR family oxidoreductase</fullName>
    </submittedName>
</protein>
<dbReference type="InterPro" id="IPR020904">
    <property type="entry name" value="Sc_DH/Rdtase_CS"/>
</dbReference>
<organism evidence="4 5">
    <name type="scientific">Actinomadura rubrisoli</name>
    <dbReference type="NCBI Taxonomy" id="2530368"/>
    <lineage>
        <taxon>Bacteria</taxon>
        <taxon>Bacillati</taxon>
        <taxon>Actinomycetota</taxon>
        <taxon>Actinomycetes</taxon>
        <taxon>Streptosporangiales</taxon>
        <taxon>Thermomonosporaceae</taxon>
        <taxon>Actinomadura</taxon>
    </lineage>
</organism>
<dbReference type="Pfam" id="PF13561">
    <property type="entry name" value="adh_short_C2"/>
    <property type="match status" value="1"/>
</dbReference>
<dbReference type="SUPFAM" id="SSF51735">
    <property type="entry name" value="NAD(P)-binding Rossmann-fold domains"/>
    <property type="match status" value="1"/>
</dbReference>
<comment type="similarity">
    <text evidence="1">Belongs to the short-chain dehydrogenases/reductases (SDR) family.</text>
</comment>
<sequence length="275" mass="28715">MTRSSASGRPEPAAYATPAHEPSTGRALLGRRALVTGASRGIGRAIAVAFAAAGADLTVTARDEDGLARTADAITGHRRRAVVLPADLEEEDAPKRVIGHAADRLGGLDIVVNNAAWAVATPFEGLDPKLWRRSLRLNLEVPAQLCRAALPHLEDSDAGCVINIGSVAAFQAFPTTPHYAAGKAGLVSLTRTLAVEWAPQGIRVNALCPGYTRTEMTEPWWSDSDASEQITSAIPQARWAEPAEIAGPAVFLASAAASYITGQVLIVDGGLLTSA</sequence>
<dbReference type="InterPro" id="IPR002347">
    <property type="entry name" value="SDR_fam"/>
</dbReference>
<evidence type="ECO:0000256" key="2">
    <source>
        <dbReference type="ARBA" id="ARBA00023002"/>
    </source>
</evidence>
<dbReference type="Proteomes" id="UP000294513">
    <property type="component" value="Unassembled WGS sequence"/>
</dbReference>
<dbReference type="OrthoDB" id="286404at2"/>
<comment type="caution">
    <text evidence="4">The sequence shown here is derived from an EMBL/GenBank/DDBJ whole genome shotgun (WGS) entry which is preliminary data.</text>
</comment>
<reference evidence="4 5" key="1">
    <citation type="submission" date="2019-03" db="EMBL/GenBank/DDBJ databases">
        <title>Draft genome sequences of novel Actinobacteria.</title>
        <authorList>
            <person name="Sahin N."/>
            <person name="Ay H."/>
            <person name="Saygin H."/>
        </authorList>
    </citation>
    <scope>NUCLEOTIDE SEQUENCE [LARGE SCALE GENOMIC DNA]</scope>
    <source>
        <strain evidence="4 5">H3C3</strain>
    </source>
</reference>
<evidence type="ECO:0000256" key="3">
    <source>
        <dbReference type="SAM" id="MobiDB-lite"/>
    </source>
</evidence>
<dbReference type="NCBIfam" id="NF005559">
    <property type="entry name" value="PRK07231.1"/>
    <property type="match status" value="1"/>
</dbReference>
<dbReference type="PRINTS" id="PR00080">
    <property type="entry name" value="SDRFAMILY"/>
</dbReference>
<evidence type="ECO:0000313" key="5">
    <source>
        <dbReference type="Proteomes" id="UP000294513"/>
    </source>
</evidence>
<dbReference type="PANTHER" id="PTHR42760">
    <property type="entry name" value="SHORT-CHAIN DEHYDROGENASES/REDUCTASES FAMILY MEMBER"/>
    <property type="match status" value="1"/>
</dbReference>
<dbReference type="PRINTS" id="PR00081">
    <property type="entry name" value="GDHRDH"/>
</dbReference>
<dbReference type="FunFam" id="3.40.50.720:FF:000084">
    <property type="entry name" value="Short-chain dehydrogenase reductase"/>
    <property type="match status" value="1"/>
</dbReference>
<gene>
    <name evidence="4" type="ORF">E1298_22335</name>
</gene>
<dbReference type="AlphaFoldDB" id="A0A4R5BBS2"/>
<proteinExistence type="inferred from homology"/>
<feature type="region of interest" description="Disordered" evidence="3">
    <location>
        <begin position="1"/>
        <end position="23"/>
    </location>
</feature>
<evidence type="ECO:0000256" key="1">
    <source>
        <dbReference type="ARBA" id="ARBA00006484"/>
    </source>
</evidence>